<dbReference type="CDD" id="cd03013">
    <property type="entry name" value="PRX5_like"/>
    <property type="match status" value="1"/>
</dbReference>
<sequence length="197" mass="21347">VRIAESLTGERESGLSPAGFPEKFSRRSTSQPPREKTTMTIKPGDRVPYVTVGTMTADGPDVMSTADLFAGKTVALFGLPGAFTKTCSSLHLPGFIYNADKFKEKGVDSIACLSVNDPWVMDAWAKDQKSGDKIVMLADGALNFTREAGLEVDLNDKCYGPRCKRFSALVEDGVVKTLHFEEGGFGETSAERLLEDL</sequence>
<feature type="region of interest" description="Disordered" evidence="4">
    <location>
        <begin position="1"/>
        <end position="41"/>
    </location>
</feature>
<dbReference type="InterPro" id="IPR036249">
    <property type="entry name" value="Thioredoxin-like_sf"/>
</dbReference>
<dbReference type="InterPro" id="IPR013766">
    <property type="entry name" value="Thioredoxin_domain"/>
</dbReference>
<evidence type="ECO:0000256" key="4">
    <source>
        <dbReference type="SAM" id="MobiDB-lite"/>
    </source>
</evidence>
<dbReference type="EMBL" id="JAYGHT010000113">
    <property type="protein sequence ID" value="MEA5520852.1"/>
    <property type="molecule type" value="Genomic_DNA"/>
</dbReference>
<accession>A0ABU5U0Y7</accession>
<evidence type="ECO:0000313" key="7">
    <source>
        <dbReference type="Proteomes" id="UP001301728"/>
    </source>
</evidence>
<dbReference type="SUPFAM" id="SSF52833">
    <property type="entry name" value="Thioredoxin-like"/>
    <property type="match status" value="1"/>
</dbReference>
<dbReference type="PANTHER" id="PTHR10430">
    <property type="entry name" value="PEROXIREDOXIN"/>
    <property type="match status" value="1"/>
</dbReference>
<keyword evidence="3" id="KW-0676">Redox-active center</keyword>
<name>A0ABU5U0Y7_9CYAN</name>
<proteinExistence type="inferred from homology"/>
<comment type="catalytic activity">
    <reaction evidence="3">
        <text>a hydroperoxide + 2 glutathione = an alcohol + glutathione disulfide + H2O</text>
        <dbReference type="Rhea" id="RHEA:62632"/>
        <dbReference type="ChEBI" id="CHEBI:15377"/>
        <dbReference type="ChEBI" id="CHEBI:30879"/>
        <dbReference type="ChEBI" id="CHEBI:35924"/>
        <dbReference type="ChEBI" id="CHEBI:57925"/>
        <dbReference type="ChEBI" id="CHEBI:58297"/>
        <dbReference type="EC" id="1.11.1.27"/>
    </reaction>
</comment>
<organism evidence="6 7">
    <name type="scientific">Limnoraphis robusta CCNP1315</name>
    <dbReference type="NCBI Taxonomy" id="3110306"/>
    <lineage>
        <taxon>Bacteria</taxon>
        <taxon>Bacillati</taxon>
        <taxon>Cyanobacteriota</taxon>
        <taxon>Cyanophyceae</taxon>
        <taxon>Oscillatoriophycideae</taxon>
        <taxon>Oscillatoriales</taxon>
        <taxon>Sirenicapillariaceae</taxon>
        <taxon>Limnoraphis</taxon>
    </lineage>
</organism>
<evidence type="ECO:0000259" key="5">
    <source>
        <dbReference type="PROSITE" id="PS51352"/>
    </source>
</evidence>
<gene>
    <name evidence="6" type="ORF">VB854_18090</name>
</gene>
<dbReference type="InterPro" id="IPR037944">
    <property type="entry name" value="PRX5-like"/>
</dbReference>
<comment type="caution">
    <text evidence="6">The sequence shown here is derived from an EMBL/GenBank/DDBJ whole genome shotgun (WGS) entry which is preliminary data.</text>
</comment>
<evidence type="ECO:0000256" key="2">
    <source>
        <dbReference type="ARBA" id="ARBA00023002"/>
    </source>
</evidence>
<feature type="domain" description="Thioredoxin" evidence="5">
    <location>
        <begin position="41"/>
        <end position="197"/>
    </location>
</feature>
<dbReference type="InterPro" id="IPR013740">
    <property type="entry name" value="Redoxin"/>
</dbReference>
<evidence type="ECO:0000256" key="1">
    <source>
        <dbReference type="ARBA" id="ARBA00022559"/>
    </source>
</evidence>
<dbReference type="PROSITE" id="PS51352">
    <property type="entry name" value="THIOREDOXIN_2"/>
    <property type="match status" value="1"/>
</dbReference>
<protein>
    <recommendedName>
        <fullName evidence="3">Glutathione-dependent peroxiredoxin</fullName>
        <ecNumber evidence="3">1.11.1.27</ecNumber>
    </recommendedName>
</protein>
<comment type="similarity">
    <text evidence="3">Belongs to the peroxiredoxin family. Prx5 subfamily.</text>
</comment>
<keyword evidence="2 3" id="KW-0560">Oxidoreductase</keyword>
<evidence type="ECO:0000313" key="6">
    <source>
        <dbReference type="EMBL" id="MEA5520852.1"/>
    </source>
</evidence>
<keyword evidence="3" id="KW-0049">Antioxidant</keyword>
<reference evidence="6 7" key="1">
    <citation type="submission" date="2023-12" db="EMBL/GenBank/DDBJ databases">
        <title>Baltic Sea Cyanobacteria.</title>
        <authorList>
            <person name="Delbaje E."/>
            <person name="Fewer D.P."/>
            <person name="Shishido T.K."/>
        </authorList>
    </citation>
    <scope>NUCLEOTIDE SEQUENCE [LARGE SCALE GENOMIC DNA]</scope>
    <source>
        <strain evidence="6 7">CCNP 1315</strain>
    </source>
</reference>
<dbReference type="Proteomes" id="UP001301728">
    <property type="component" value="Unassembled WGS sequence"/>
</dbReference>
<keyword evidence="1 3" id="KW-0575">Peroxidase</keyword>
<dbReference type="PANTHER" id="PTHR10430:SF16">
    <property type="entry name" value="PEROXIREDOXIN-5, MITOCHONDRIAL"/>
    <property type="match status" value="1"/>
</dbReference>
<evidence type="ECO:0000256" key="3">
    <source>
        <dbReference type="RuleBase" id="RU366011"/>
    </source>
</evidence>
<keyword evidence="7" id="KW-1185">Reference proteome</keyword>
<feature type="non-terminal residue" evidence="6">
    <location>
        <position position="1"/>
    </location>
</feature>
<dbReference type="Pfam" id="PF08534">
    <property type="entry name" value="Redoxin"/>
    <property type="match status" value="1"/>
</dbReference>
<comment type="function">
    <text evidence="3">Thiol-specific peroxidase that catalyzes the reduction of hydrogen peroxide and organic hydroperoxides to water and alcohols, respectively. Plays a role in cell protection against oxidative stress by detoxifying peroxides.</text>
</comment>
<dbReference type="EC" id="1.11.1.27" evidence="3"/>
<dbReference type="Gene3D" id="3.40.30.10">
    <property type="entry name" value="Glutaredoxin"/>
    <property type="match status" value="1"/>
</dbReference>